<keyword evidence="4 5" id="KW-0472">Membrane</keyword>
<feature type="transmembrane region" description="Helical" evidence="5">
    <location>
        <begin position="177"/>
        <end position="197"/>
    </location>
</feature>
<dbReference type="GO" id="GO:0016765">
    <property type="term" value="F:transferase activity, transferring alkyl or aryl (other than methyl) groups"/>
    <property type="evidence" value="ECO:0007669"/>
    <property type="project" value="InterPro"/>
</dbReference>
<evidence type="ECO:0000256" key="4">
    <source>
        <dbReference type="ARBA" id="ARBA00023136"/>
    </source>
</evidence>
<evidence type="ECO:0000313" key="6">
    <source>
        <dbReference type="EMBL" id="KAH7326309.1"/>
    </source>
</evidence>
<evidence type="ECO:0000256" key="2">
    <source>
        <dbReference type="ARBA" id="ARBA00022692"/>
    </source>
</evidence>
<keyword evidence="7" id="KW-1185">Reference proteome</keyword>
<keyword evidence="2 5" id="KW-0812">Transmembrane</keyword>
<comment type="caution">
    <text evidence="6">The sequence shown here is derived from an EMBL/GenBank/DDBJ whole genome shotgun (WGS) entry which is preliminary data.</text>
</comment>
<feature type="transmembrane region" description="Helical" evidence="5">
    <location>
        <begin position="78"/>
        <end position="96"/>
    </location>
</feature>
<dbReference type="InterPro" id="IPR050475">
    <property type="entry name" value="Prenyltransferase_related"/>
</dbReference>
<dbReference type="OrthoDB" id="434972at2759"/>
<evidence type="ECO:0000256" key="1">
    <source>
        <dbReference type="ARBA" id="ARBA00004141"/>
    </source>
</evidence>
<dbReference type="AlphaFoldDB" id="A0A8K0T0N5"/>
<dbReference type="EMBL" id="JAGPNK010000002">
    <property type="protein sequence ID" value="KAH7326309.1"/>
    <property type="molecule type" value="Genomic_DNA"/>
</dbReference>
<dbReference type="CDD" id="cd13965">
    <property type="entry name" value="PT_UbiA_3"/>
    <property type="match status" value="1"/>
</dbReference>
<dbReference type="InterPro" id="IPR000537">
    <property type="entry name" value="UbiA_prenyltransferase"/>
</dbReference>
<feature type="transmembrane region" description="Helical" evidence="5">
    <location>
        <begin position="246"/>
        <end position="268"/>
    </location>
</feature>
<dbReference type="Proteomes" id="UP000813444">
    <property type="component" value="Unassembled WGS sequence"/>
</dbReference>
<feature type="transmembrane region" description="Helical" evidence="5">
    <location>
        <begin position="132"/>
        <end position="156"/>
    </location>
</feature>
<name>A0A8K0T0N5_9HYPO</name>
<proteinExistence type="predicted"/>
<feature type="transmembrane region" description="Helical" evidence="5">
    <location>
        <begin position="274"/>
        <end position="293"/>
    </location>
</feature>
<dbReference type="GO" id="GO:0016020">
    <property type="term" value="C:membrane"/>
    <property type="evidence" value="ECO:0007669"/>
    <property type="project" value="UniProtKB-SubCell"/>
</dbReference>
<evidence type="ECO:0000256" key="5">
    <source>
        <dbReference type="SAM" id="Phobius"/>
    </source>
</evidence>
<gene>
    <name evidence="6" type="ORF">B0I35DRAFT_449034</name>
</gene>
<reference evidence="6" key="1">
    <citation type="journal article" date="2021" name="Nat. Commun.">
        <title>Genetic determinants of endophytism in the Arabidopsis root mycobiome.</title>
        <authorList>
            <person name="Mesny F."/>
            <person name="Miyauchi S."/>
            <person name="Thiergart T."/>
            <person name="Pickel B."/>
            <person name="Atanasova L."/>
            <person name="Karlsson M."/>
            <person name="Huettel B."/>
            <person name="Barry K.W."/>
            <person name="Haridas S."/>
            <person name="Chen C."/>
            <person name="Bauer D."/>
            <person name="Andreopoulos W."/>
            <person name="Pangilinan J."/>
            <person name="LaButti K."/>
            <person name="Riley R."/>
            <person name="Lipzen A."/>
            <person name="Clum A."/>
            <person name="Drula E."/>
            <person name="Henrissat B."/>
            <person name="Kohler A."/>
            <person name="Grigoriev I.V."/>
            <person name="Martin F.M."/>
            <person name="Hacquard S."/>
        </authorList>
    </citation>
    <scope>NUCLEOTIDE SEQUENCE</scope>
    <source>
        <strain evidence="6">MPI-CAGE-CH-0235</strain>
    </source>
</reference>
<comment type="subcellular location">
    <subcellularLocation>
        <location evidence="1">Membrane</location>
        <topology evidence="1">Multi-pass membrane protein</topology>
    </subcellularLocation>
</comment>
<sequence length="322" mass="35667">MTPVPARLGVEHTNTHPSPTPFSMLKSILVHMRTLQLFIESNLFTFAVPNTAFGIFGAMAASILVDAGSHIQPSAVTLLQRFPLVLLFNVTNLLVFDLANQRSEASVLEDGINKPWRPIPQGRITMQQTRRLMLVVIPMTLAINYTLGVWTTGLMINIITWMYNDLQGGDEPFFRDFIIAIAYGLFNSGSLAVAVGSDASLSLLGLTWTVMISGVILTTMQIQDLKDQKGDKTRSRKTMALFLGDRVSRVSIVFFVCFWTVACCAFWSKGAVSFIPIAALGGVVVVRLLLCSLDGDAATWRWWCLWHASLYTLPLFERIEGC</sequence>
<dbReference type="PANTHER" id="PTHR42723:SF1">
    <property type="entry name" value="CHLOROPHYLL SYNTHASE, CHLOROPLASTIC"/>
    <property type="match status" value="1"/>
</dbReference>
<evidence type="ECO:0000313" key="7">
    <source>
        <dbReference type="Proteomes" id="UP000813444"/>
    </source>
</evidence>
<dbReference type="Pfam" id="PF01040">
    <property type="entry name" value="UbiA"/>
    <property type="match status" value="1"/>
</dbReference>
<feature type="transmembrane region" description="Helical" evidence="5">
    <location>
        <begin position="43"/>
        <end position="66"/>
    </location>
</feature>
<keyword evidence="3 5" id="KW-1133">Transmembrane helix</keyword>
<accession>A0A8K0T0N5</accession>
<protein>
    <submittedName>
        <fullName evidence="6">UbiA prenyltransferase family-domain-containing protein</fullName>
    </submittedName>
</protein>
<evidence type="ECO:0000256" key="3">
    <source>
        <dbReference type="ARBA" id="ARBA00022989"/>
    </source>
</evidence>
<dbReference type="PANTHER" id="PTHR42723">
    <property type="entry name" value="CHLOROPHYLL SYNTHASE"/>
    <property type="match status" value="1"/>
</dbReference>
<organism evidence="6 7">
    <name type="scientific">Stachybotrys elegans</name>
    <dbReference type="NCBI Taxonomy" id="80388"/>
    <lineage>
        <taxon>Eukaryota</taxon>
        <taxon>Fungi</taxon>
        <taxon>Dikarya</taxon>
        <taxon>Ascomycota</taxon>
        <taxon>Pezizomycotina</taxon>
        <taxon>Sordariomycetes</taxon>
        <taxon>Hypocreomycetidae</taxon>
        <taxon>Hypocreales</taxon>
        <taxon>Stachybotryaceae</taxon>
        <taxon>Stachybotrys</taxon>
    </lineage>
</organism>
<feature type="transmembrane region" description="Helical" evidence="5">
    <location>
        <begin position="203"/>
        <end position="225"/>
    </location>
</feature>